<feature type="compositionally biased region" description="Basic residues" evidence="1">
    <location>
        <begin position="155"/>
        <end position="164"/>
    </location>
</feature>
<feature type="region of interest" description="Disordered" evidence="1">
    <location>
        <begin position="61"/>
        <end position="228"/>
    </location>
</feature>
<evidence type="ECO:0000256" key="1">
    <source>
        <dbReference type="SAM" id="MobiDB-lite"/>
    </source>
</evidence>
<sequence>MLTVDSCVGAGSDPARLAPKLVPKRTVDTQTDQPPKSPEPVKKTFGNRCIQTEYPERYDNLGFGFSRGHSSSGSQETRGTETDVINTVEKAVNTPTRSLQSLTSQLERARMTTHSGEEASPTPGAEATPPSTSTSTTTSAGSGEQQTTATETASQRRHRRRRERARALEVSVRPTTLTSGYGGRAGSSDGYAGDGDCDLDSTRGDGNRGDEDGGGGDGGDEDGGGGDGAVVVVSAECVSFVNDVDVNNAEEEVGSGSRCLLPVLTYSSSIEESVFVAEAETPTATVNFIAPGFEISEETGEGGERHYYVPFTGGASRSSEIDNVSDNHVDNDDDDGDHTEVSAASVESGDELSVTAVINRVNVAGPTSDCVDTFSDTERSTVATVCTGLATYSTVATNTRSVGKTNASTSPPRF</sequence>
<organism evidence="2 3">
    <name type="scientific">Elysia marginata</name>
    <dbReference type="NCBI Taxonomy" id="1093978"/>
    <lineage>
        <taxon>Eukaryota</taxon>
        <taxon>Metazoa</taxon>
        <taxon>Spiralia</taxon>
        <taxon>Lophotrochozoa</taxon>
        <taxon>Mollusca</taxon>
        <taxon>Gastropoda</taxon>
        <taxon>Heterobranchia</taxon>
        <taxon>Euthyneura</taxon>
        <taxon>Panpulmonata</taxon>
        <taxon>Sacoglossa</taxon>
        <taxon>Placobranchoidea</taxon>
        <taxon>Plakobranchidae</taxon>
        <taxon>Elysia</taxon>
    </lineage>
</organism>
<gene>
    <name evidence="2" type="ORF">ElyMa_006819700</name>
</gene>
<feature type="compositionally biased region" description="Low complexity" evidence="1">
    <location>
        <begin position="62"/>
        <end position="74"/>
    </location>
</feature>
<reference evidence="2 3" key="1">
    <citation type="journal article" date="2021" name="Elife">
        <title>Chloroplast acquisition without the gene transfer in kleptoplastic sea slugs, Plakobranchus ocellatus.</title>
        <authorList>
            <person name="Maeda T."/>
            <person name="Takahashi S."/>
            <person name="Yoshida T."/>
            <person name="Shimamura S."/>
            <person name="Takaki Y."/>
            <person name="Nagai Y."/>
            <person name="Toyoda A."/>
            <person name="Suzuki Y."/>
            <person name="Arimoto A."/>
            <person name="Ishii H."/>
            <person name="Satoh N."/>
            <person name="Nishiyama T."/>
            <person name="Hasebe M."/>
            <person name="Maruyama T."/>
            <person name="Minagawa J."/>
            <person name="Obokata J."/>
            <person name="Shigenobu S."/>
        </authorList>
    </citation>
    <scope>NUCLEOTIDE SEQUENCE [LARGE SCALE GENOMIC DNA]</scope>
</reference>
<feature type="compositionally biased region" description="Basic and acidic residues" evidence="1">
    <location>
        <begin position="200"/>
        <end position="211"/>
    </location>
</feature>
<evidence type="ECO:0000313" key="3">
    <source>
        <dbReference type="Proteomes" id="UP000762676"/>
    </source>
</evidence>
<dbReference type="AlphaFoldDB" id="A0AAV4J7N4"/>
<feature type="region of interest" description="Disordered" evidence="1">
    <location>
        <begin position="312"/>
        <end position="348"/>
    </location>
</feature>
<protein>
    <submittedName>
        <fullName evidence="2">Uncharacterized protein</fullName>
    </submittedName>
</protein>
<feature type="compositionally biased region" description="Low complexity" evidence="1">
    <location>
        <begin position="118"/>
        <end position="153"/>
    </location>
</feature>
<feature type="compositionally biased region" description="Acidic residues" evidence="1">
    <location>
        <begin position="212"/>
        <end position="224"/>
    </location>
</feature>
<name>A0AAV4J7N4_9GAST</name>
<feature type="region of interest" description="Disordered" evidence="1">
    <location>
        <begin position="1"/>
        <end position="48"/>
    </location>
</feature>
<dbReference type="EMBL" id="BMAT01013652">
    <property type="protein sequence ID" value="GFS17336.1"/>
    <property type="molecule type" value="Genomic_DNA"/>
</dbReference>
<accession>A0AAV4J7N4</accession>
<proteinExistence type="predicted"/>
<keyword evidence="3" id="KW-1185">Reference proteome</keyword>
<comment type="caution">
    <text evidence="2">The sequence shown here is derived from an EMBL/GenBank/DDBJ whole genome shotgun (WGS) entry which is preliminary data.</text>
</comment>
<feature type="compositionally biased region" description="Polar residues" evidence="1">
    <location>
        <begin position="93"/>
        <end position="106"/>
    </location>
</feature>
<dbReference type="Proteomes" id="UP000762676">
    <property type="component" value="Unassembled WGS sequence"/>
</dbReference>
<evidence type="ECO:0000313" key="2">
    <source>
        <dbReference type="EMBL" id="GFS17336.1"/>
    </source>
</evidence>